<name>A0AAV7L4V6_PLEWA</name>
<accession>A0AAV7L4V6</accession>
<protein>
    <submittedName>
        <fullName evidence="2">Uncharacterized protein</fullName>
    </submittedName>
</protein>
<proteinExistence type="predicted"/>
<feature type="compositionally biased region" description="Basic and acidic residues" evidence="1">
    <location>
        <begin position="36"/>
        <end position="51"/>
    </location>
</feature>
<dbReference type="AlphaFoldDB" id="A0AAV7L4V6"/>
<sequence>MDDETGNNRCLQGEVGVPIEHANDAQAGRSNAIPIQEERRTEKRNKGDNARNGDTTGVMNTFSSKTFKRPYEKWLALVSSFIAVIKYDETGPRLNEAKIDQHFSFRPLIRAHREGCYSQKHMTSHSGSLRALKGTSYPHYSTDFLRHSIVA</sequence>
<feature type="compositionally biased region" description="Polar residues" evidence="1">
    <location>
        <begin position="52"/>
        <end position="61"/>
    </location>
</feature>
<reference evidence="2" key="1">
    <citation type="journal article" date="2022" name="bioRxiv">
        <title>Sequencing and chromosome-scale assembly of the giantPleurodeles waltlgenome.</title>
        <authorList>
            <person name="Brown T."/>
            <person name="Elewa A."/>
            <person name="Iarovenko S."/>
            <person name="Subramanian E."/>
            <person name="Araus A.J."/>
            <person name="Petzold A."/>
            <person name="Susuki M."/>
            <person name="Suzuki K.-i.T."/>
            <person name="Hayashi T."/>
            <person name="Toyoda A."/>
            <person name="Oliveira C."/>
            <person name="Osipova E."/>
            <person name="Leigh N.D."/>
            <person name="Simon A."/>
            <person name="Yun M.H."/>
        </authorList>
    </citation>
    <scope>NUCLEOTIDE SEQUENCE</scope>
    <source>
        <strain evidence="2">20211129_DDA</strain>
        <tissue evidence="2">Liver</tissue>
    </source>
</reference>
<dbReference type="Proteomes" id="UP001066276">
    <property type="component" value="Chromosome 12"/>
</dbReference>
<keyword evidence="3" id="KW-1185">Reference proteome</keyword>
<evidence type="ECO:0000256" key="1">
    <source>
        <dbReference type="SAM" id="MobiDB-lite"/>
    </source>
</evidence>
<comment type="caution">
    <text evidence="2">The sequence shown here is derived from an EMBL/GenBank/DDBJ whole genome shotgun (WGS) entry which is preliminary data.</text>
</comment>
<dbReference type="EMBL" id="JANPWB010000016">
    <property type="protein sequence ID" value="KAJ1083623.1"/>
    <property type="molecule type" value="Genomic_DNA"/>
</dbReference>
<evidence type="ECO:0000313" key="3">
    <source>
        <dbReference type="Proteomes" id="UP001066276"/>
    </source>
</evidence>
<feature type="region of interest" description="Disordered" evidence="1">
    <location>
        <begin position="1"/>
        <end position="61"/>
    </location>
</feature>
<organism evidence="2 3">
    <name type="scientific">Pleurodeles waltl</name>
    <name type="common">Iberian ribbed newt</name>
    <dbReference type="NCBI Taxonomy" id="8319"/>
    <lineage>
        <taxon>Eukaryota</taxon>
        <taxon>Metazoa</taxon>
        <taxon>Chordata</taxon>
        <taxon>Craniata</taxon>
        <taxon>Vertebrata</taxon>
        <taxon>Euteleostomi</taxon>
        <taxon>Amphibia</taxon>
        <taxon>Batrachia</taxon>
        <taxon>Caudata</taxon>
        <taxon>Salamandroidea</taxon>
        <taxon>Salamandridae</taxon>
        <taxon>Pleurodelinae</taxon>
        <taxon>Pleurodeles</taxon>
    </lineage>
</organism>
<gene>
    <name evidence="2" type="ORF">NDU88_003780</name>
</gene>
<evidence type="ECO:0000313" key="2">
    <source>
        <dbReference type="EMBL" id="KAJ1083623.1"/>
    </source>
</evidence>